<dbReference type="AlphaFoldDB" id="A0A3R7M0X8"/>
<feature type="chain" id="PRO_5018704612" evidence="2">
    <location>
        <begin position="20"/>
        <end position="445"/>
    </location>
</feature>
<gene>
    <name evidence="3" type="ORF">C7M84_017782</name>
</gene>
<dbReference type="Proteomes" id="UP000283509">
    <property type="component" value="Unassembled WGS sequence"/>
</dbReference>
<proteinExistence type="predicted"/>
<sequence>MITFLVTVSAALLCSRAFAASSYLGLAQGTPLGGFSQHGTLHGGLIPGGLYGNGASLVNQGLPLGHLPGPISGSGGYLDYAYGTGAHLGNPYGKSRFLKYLYRNPLGLANPYGALRNVGVGGVNEAEDETSSTSGAGGADFVYNNQIRDSSLTGIRGLHSSLIAGLGGFHSALLPHTSSVALGTHPYALGPHTSIAALGGFPYVAGHHDSLSAFSGILPNVGAAGQFPYGLQPHTPIYYLTGFPYAGGPHAPLPASTGFHAGLGPYPSLAETIPVIVSAALLCSHVFAASSYLGLAQGTPLGGFSQHGTLHGGLIPGGLYDNGASLVNHGLPLGHLPGPIYGSGGYLDYTYGTGHANPYGALRNVGVGGVNEAEDETSSTSGSGATSGADFVSNNQNGEDLTPPLAASAGFHAGLGRNTPNAALRAHGSANKSSRNTNKQKAKKL</sequence>
<accession>A0A3R7M0X8</accession>
<evidence type="ECO:0000256" key="2">
    <source>
        <dbReference type="SAM" id="SignalP"/>
    </source>
</evidence>
<keyword evidence="2" id="KW-0732">Signal</keyword>
<dbReference type="OrthoDB" id="6367105at2759"/>
<reference evidence="3 4" key="2">
    <citation type="submission" date="2019-01" db="EMBL/GenBank/DDBJ databases">
        <title>The decoding of complex shrimp genome reveals the adaptation for benthos swimmer, frequently molting mechanism and breeding impact on genome.</title>
        <authorList>
            <person name="Sun Y."/>
            <person name="Gao Y."/>
            <person name="Yu Y."/>
        </authorList>
    </citation>
    <scope>NUCLEOTIDE SEQUENCE [LARGE SCALE GENOMIC DNA]</scope>
    <source>
        <tissue evidence="3">Muscle</tissue>
    </source>
</reference>
<comment type="caution">
    <text evidence="3">The sequence shown here is derived from an EMBL/GenBank/DDBJ whole genome shotgun (WGS) entry which is preliminary data.</text>
</comment>
<evidence type="ECO:0000256" key="1">
    <source>
        <dbReference type="SAM" id="MobiDB-lite"/>
    </source>
</evidence>
<reference evidence="3 4" key="1">
    <citation type="submission" date="2018-04" db="EMBL/GenBank/DDBJ databases">
        <authorList>
            <person name="Zhang X."/>
            <person name="Yuan J."/>
            <person name="Li F."/>
            <person name="Xiang J."/>
        </authorList>
    </citation>
    <scope>NUCLEOTIDE SEQUENCE [LARGE SCALE GENOMIC DNA]</scope>
    <source>
        <tissue evidence="3">Muscle</tissue>
    </source>
</reference>
<evidence type="ECO:0000313" key="3">
    <source>
        <dbReference type="EMBL" id="ROT64291.1"/>
    </source>
</evidence>
<feature type="compositionally biased region" description="Low complexity" evidence="1">
    <location>
        <begin position="378"/>
        <end position="390"/>
    </location>
</feature>
<evidence type="ECO:0000313" key="4">
    <source>
        <dbReference type="Proteomes" id="UP000283509"/>
    </source>
</evidence>
<organism evidence="3 4">
    <name type="scientific">Penaeus vannamei</name>
    <name type="common">Whiteleg shrimp</name>
    <name type="synonym">Litopenaeus vannamei</name>
    <dbReference type="NCBI Taxonomy" id="6689"/>
    <lineage>
        <taxon>Eukaryota</taxon>
        <taxon>Metazoa</taxon>
        <taxon>Ecdysozoa</taxon>
        <taxon>Arthropoda</taxon>
        <taxon>Crustacea</taxon>
        <taxon>Multicrustacea</taxon>
        <taxon>Malacostraca</taxon>
        <taxon>Eumalacostraca</taxon>
        <taxon>Eucarida</taxon>
        <taxon>Decapoda</taxon>
        <taxon>Dendrobranchiata</taxon>
        <taxon>Penaeoidea</taxon>
        <taxon>Penaeidae</taxon>
        <taxon>Penaeus</taxon>
    </lineage>
</organism>
<keyword evidence="4" id="KW-1185">Reference proteome</keyword>
<feature type="region of interest" description="Disordered" evidence="1">
    <location>
        <begin position="371"/>
        <end position="445"/>
    </location>
</feature>
<feature type="signal peptide" evidence="2">
    <location>
        <begin position="1"/>
        <end position="19"/>
    </location>
</feature>
<protein>
    <submittedName>
        <fullName evidence="3">Uncharacterized protein</fullName>
    </submittedName>
</protein>
<name>A0A3R7M0X8_PENVA</name>
<dbReference type="EMBL" id="QCYY01003279">
    <property type="protein sequence ID" value="ROT64291.1"/>
    <property type="molecule type" value="Genomic_DNA"/>
</dbReference>